<evidence type="ECO:0000313" key="1">
    <source>
        <dbReference type="EMBL" id="CAD7085183.1"/>
    </source>
</evidence>
<protein>
    <recommendedName>
        <fullName evidence="3">PiggyBac transposable element-derived protein domain-containing protein</fullName>
    </recommendedName>
</protein>
<gene>
    <name evidence="1" type="ORF">HERILL_LOCUS8043</name>
</gene>
<name>A0A7R8URB8_HERIL</name>
<dbReference type="EMBL" id="LR899011">
    <property type="protein sequence ID" value="CAD7085183.1"/>
    <property type="molecule type" value="Genomic_DNA"/>
</dbReference>
<sequence length="134" mass="14948">MTYCHNFEVQRRFSQSNKPVNVTRRLAEFLFGSGPNIMAENYFSNVNLAREPAMSYVGNVRKKKRELLRAFVATKGGKSNTSVFGFNYKLTIVLAVPSSQKNIILLSTLHNDKAIGPGSGNIGKPEIITFYSLN</sequence>
<proteinExistence type="predicted"/>
<keyword evidence="2" id="KW-1185">Reference proteome</keyword>
<dbReference type="InParanoid" id="A0A7R8URB8"/>
<dbReference type="AlphaFoldDB" id="A0A7R8URB8"/>
<organism evidence="1 2">
    <name type="scientific">Hermetia illucens</name>
    <name type="common">Black soldier fly</name>
    <dbReference type="NCBI Taxonomy" id="343691"/>
    <lineage>
        <taxon>Eukaryota</taxon>
        <taxon>Metazoa</taxon>
        <taxon>Ecdysozoa</taxon>
        <taxon>Arthropoda</taxon>
        <taxon>Hexapoda</taxon>
        <taxon>Insecta</taxon>
        <taxon>Pterygota</taxon>
        <taxon>Neoptera</taxon>
        <taxon>Endopterygota</taxon>
        <taxon>Diptera</taxon>
        <taxon>Brachycera</taxon>
        <taxon>Stratiomyomorpha</taxon>
        <taxon>Stratiomyidae</taxon>
        <taxon>Hermetiinae</taxon>
        <taxon>Hermetia</taxon>
    </lineage>
</organism>
<evidence type="ECO:0000313" key="2">
    <source>
        <dbReference type="Proteomes" id="UP000594454"/>
    </source>
</evidence>
<evidence type="ECO:0008006" key="3">
    <source>
        <dbReference type="Google" id="ProtNLM"/>
    </source>
</evidence>
<accession>A0A7R8URB8</accession>
<reference evidence="1 2" key="1">
    <citation type="submission" date="2020-11" db="EMBL/GenBank/DDBJ databases">
        <authorList>
            <person name="Wallbank WR R."/>
            <person name="Pardo Diaz C."/>
            <person name="Kozak K."/>
            <person name="Martin S."/>
            <person name="Jiggins C."/>
            <person name="Moest M."/>
            <person name="Warren A I."/>
            <person name="Generalovic N T."/>
            <person name="Byers J.R.P. K."/>
            <person name="Montejo-Kovacevich G."/>
            <person name="Yen C E."/>
        </authorList>
    </citation>
    <scope>NUCLEOTIDE SEQUENCE [LARGE SCALE GENOMIC DNA]</scope>
</reference>
<dbReference type="Proteomes" id="UP000594454">
    <property type="component" value="Chromosome 3"/>
</dbReference>